<dbReference type="OrthoDB" id="3183767at2759"/>
<dbReference type="STRING" id="1036808.A0A0C3DLW0"/>
<keyword evidence="2" id="KW-1185">Reference proteome</keyword>
<organism evidence="1 2">
    <name type="scientific">Scleroderma citrinum Foug A</name>
    <dbReference type="NCBI Taxonomy" id="1036808"/>
    <lineage>
        <taxon>Eukaryota</taxon>
        <taxon>Fungi</taxon>
        <taxon>Dikarya</taxon>
        <taxon>Basidiomycota</taxon>
        <taxon>Agaricomycotina</taxon>
        <taxon>Agaricomycetes</taxon>
        <taxon>Agaricomycetidae</taxon>
        <taxon>Boletales</taxon>
        <taxon>Sclerodermatineae</taxon>
        <taxon>Sclerodermataceae</taxon>
        <taxon>Scleroderma</taxon>
    </lineage>
</organism>
<evidence type="ECO:0000313" key="2">
    <source>
        <dbReference type="Proteomes" id="UP000053989"/>
    </source>
</evidence>
<name>A0A0C3DLW0_9AGAM</name>
<reference evidence="1 2" key="1">
    <citation type="submission" date="2014-04" db="EMBL/GenBank/DDBJ databases">
        <authorList>
            <consortium name="DOE Joint Genome Institute"/>
            <person name="Kuo A."/>
            <person name="Kohler A."/>
            <person name="Nagy L.G."/>
            <person name="Floudas D."/>
            <person name="Copeland A."/>
            <person name="Barry K.W."/>
            <person name="Cichocki N."/>
            <person name="Veneault-Fourrey C."/>
            <person name="LaButti K."/>
            <person name="Lindquist E.A."/>
            <person name="Lipzen A."/>
            <person name="Lundell T."/>
            <person name="Morin E."/>
            <person name="Murat C."/>
            <person name="Sun H."/>
            <person name="Tunlid A."/>
            <person name="Henrissat B."/>
            <person name="Grigoriev I.V."/>
            <person name="Hibbett D.S."/>
            <person name="Martin F."/>
            <person name="Nordberg H.P."/>
            <person name="Cantor M.N."/>
            <person name="Hua S.X."/>
        </authorList>
    </citation>
    <scope>NUCLEOTIDE SEQUENCE [LARGE SCALE GENOMIC DNA]</scope>
    <source>
        <strain evidence="1 2">Foug A</strain>
    </source>
</reference>
<reference evidence="2" key="2">
    <citation type="submission" date="2015-01" db="EMBL/GenBank/DDBJ databases">
        <title>Evolutionary Origins and Diversification of the Mycorrhizal Mutualists.</title>
        <authorList>
            <consortium name="DOE Joint Genome Institute"/>
            <consortium name="Mycorrhizal Genomics Consortium"/>
            <person name="Kohler A."/>
            <person name="Kuo A."/>
            <person name="Nagy L.G."/>
            <person name="Floudas D."/>
            <person name="Copeland A."/>
            <person name="Barry K.W."/>
            <person name="Cichocki N."/>
            <person name="Veneault-Fourrey C."/>
            <person name="LaButti K."/>
            <person name="Lindquist E.A."/>
            <person name="Lipzen A."/>
            <person name="Lundell T."/>
            <person name="Morin E."/>
            <person name="Murat C."/>
            <person name="Riley R."/>
            <person name="Ohm R."/>
            <person name="Sun H."/>
            <person name="Tunlid A."/>
            <person name="Henrissat B."/>
            <person name="Grigoriev I.V."/>
            <person name="Hibbett D.S."/>
            <person name="Martin F."/>
        </authorList>
    </citation>
    <scope>NUCLEOTIDE SEQUENCE [LARGE SCALE GENOMIC DNA]</scope>
    <source>
        <strain evidence="2">Foug A</strain>
    </source>
</reference>
<dbReference type="HOGENOM" id="CLU_002498_9_0_1"/>
<feature type="non-terminal residue" evidence="1">
    <location>
        <position position="247"/>
    </location>
</feature>
<proteinExistence type="predicted"/>
<protein>
    <submittedName>
        <fullName evidence="1">Uncharacterized protein</fullName>
    </submittedName>
</protein>
<dbReference type="AlphaFoldDB" id="A0A0C3DLW0"/>
<evidence type="ECO:0000313" key="1">
    <source>
        <dbReference type="EMBL" id="KIM57234.1"/>
    </source>
</evidence>
<accession>A0A0C3DLW0</accession>
<dbReference type="InParanoid" id="A0A0C3DLW0"/>
<sequence length="247" mass="28410">MRTSRKAFVPQLAAIERRQTRIQRIRTQQAILNVTDPTPEVLEQHHVIGKLQNHPEDINIFLQKHSDDPAAKNFLQKLRIHLLPRIREIHSCLGPPGPANNTASTPNDVLFKANRFYSHALLRINYTTYDVRRGTDIVNSHTDHRHIMLLAHDDTRPLTDHPFCCARVLGVYHANIILTGPESMDYESRRLEFLWVQWFELEASGSWEQCSLDKGRFNPIHQTDAFGFIDPADVLRCCHLIPAFADG</sequence>
<dbReference type="Proteomes" id="UP000053989">
    <property type="component" value="Unassembled WGS sequence"/>
</dbReference>
<gene>
    <name evidence="1" type="ORF">SCLCIDRAFT_131028</name>
</gene>
<dbReference type="EMBL" id="KN822104">
    <property type="protein sequence ID" value="KIM57234.1"/>
    <property type="molecule type" value="Genomic_DNA"/>
</dbReference>